<evidence type="ECO:0000313" key="4">
    <source>
        <dbReference type="Proteomes" id="UP000001784"/>
    </source>
</evidence>
<dbReference type="RefSeq" id="WP_011699192.1">
    <property type="nucleotide sequence ID" value="NC_008554.1"/>
</dbReference>
<evidence type="ECO:0000313" key="3">
    <source>
        <dbReference type="EMBL" id="ABK18023.1"/>
    </source>
</evidence>
<name>A0LKS1_SYNFM</name>
<gene>
    <name evidence="3" type="ordered locus">Sfum_2342</name>
</gene>
<keyword evidence="1" id="KW-0175">Coiled coil</keyword>
<accession>A0LKS1</accession>
<dbReference type="KEGG" id="sfu:Sfum_2342"/>
<evidence type="ECO:0000256" key="1">
    <source>
        <dbReference type="SAM" id="Coils"/>
    </source>
</evidence>
<dbReference type="InParanoid" id="A0LKS1"/>
<proteinExistence type="predicted"/>
<sequence length="195" mass="21908" precursor="true">MTVRALAASLLMVAVLAGCATAPVKNPEAETVVADANTALDTLNAQIAQFYIDLQKLIEEIKYLQNQPGWADLEQIIAGTPSIKNLENEYEKEPETMAMLETWSRKWNDSWKPLLYEYARLADQCTILEARRLALRERLFVVQSKFIAATLKTSSSSYDEAASLYSVVDILARSETELNSFTTNEIGLYDPRLHN</sequence>
<protein>
    <submittedName>
        <fullName evidence="3">Uncharacterized protein</fullName>
    </submittedName>
</protein>
<dbReference type="EMBL" id="CP000478">
    <property type="protein sequence ID" value="ABK18023.1"/>
    <property type="molecule type" value="Genomic_DNA"/>
</dbReference>
<dbReference type="Proteomes" id="UP000001784">
    <property type="component" value="Chromosome"/>
</dbReference>
<feature type="signal peptide" evidence="2">
    <location>
        <begin position="1"/>
        <end position="22"/>
    </location>
</feature>
<dbReference type="HOGENOM" id="CLU_1395697_0_0_7"/>
<evidence type="ECO:0000256" key="2">
    <source>
        <dbReference type="SAM" id="SignalP"/>
    </source>
</evidence>
<dbReference type="PROSITE" id="PS51257">
    <property type="entry name" value="PROKAR_LIPOPROTEIN"/>
    <property type="match status" value="1"/>
</dbReference>
<dbReference type="AlphaFoldDB" id="A0LKS1"/>
<feature type="coiled-coil region" evidence="1">
    <location>
        <begin position="40"/>
        <end position="67"/>
    </location>
</feature>
<organism evidence="3 4">
    <name type="scientific">Syntrophobacter fumaroxidans (strain DSM 10017 / MPOB)</name>
    <dbReference type="NCBI Taxonomy" id="335543"/>
    <lineage>
        <taxon>Bacteria</taxon>
        <taxon>Pseudomonadati</taxon>
        <taxon>Thermodesulfobacteriota</taxon>
        <taxon>Syntrophobacteria</taxon>
        <taxon>Syntrophobacterales</taxon>
        <taxon>Syntrophobacteraceae</taxon>
        <taxon>Syntrophobacter</taxon>
    </lineage>
</organism>
<keyword evidence="4" id="KW-1185">Reference proteome</keyword>
<keyword evidence="2" id="KW-0732">Signal</keyword>
<feature type="chain" id="PRO_5002626612" evidence="2">
    <location>
        <begin position="23"/>
        <end position="195"/>
    </location>
</feature>
<reference evidence="3 4" key="1">
    <citation type="submission" date="2006-10" db="EMBL/GenBank/DDBJ databases">
        <title>Complete sequence of Syntrophobacter fumaroxidans MPOB.</title>
        <authorList>
            <consortium name="US DOE Joint Genome Institute"/>
            <person name="Copeland A."/>
            <person name="Lucas S."/>
            <person name="Lapidus A."/>
            <person name="Barry K."/>
            <person name="Detter J.C."/>
            <person name="Glavina del Rio T."/>
            <person name="Hammon N."/>
            <person name="Israni S."/>
            <person name="Pitluck S."/>
            <person name="Goltsman E.G."/>
            <person name="Martinez M."/>
            <person name="Schmutz J."/>
            <person name="Larimer F."/>
            <person name="Land M."/>
            <person name="Hauser L."/>
            <person name="Kyrpides N."/>
            <person name="Kim E."/>
            <person name="Boone D.R."/>
            <person name="Brockman F."/>
            <person name="Culley D."/>
            <person name="Ferry J."/>
            <person name="Gunsalus R."/>
            <person name="McInerney M.J."/>
            <person name="Morrison M."/>
            <person name="Plugge C."/>
            <person name="Rohlin L."/>
            <person name="Scholten J."/>
            <person name="Sieber J."/>
            <person name="Stams A.J.M."/>
            <person name="Worm P."/>
            <person name="Henstra A.M."/>
            <person name="Richardson P."/>
        </authorList>
    </citation>
    <scope>NUCLEOTIDE SEQUENCE [LARGE SCALE GENOMIC DNA]</scope>
    <source>
        <strain evidence="4">DSM 10017 / MPOB</strain>
    </source>
</reference>